<feature type="compositionally biased region" description="Basic and acidic residues" evidence="1">
    <location>
        <begin position="816"/>
        <end position="836"/>
    </location>
</feature>
<sequence>MTNQPPWLAATLRPSFTAHGPEFDCFDTPSSSSATTTNTFISPSIISVGEPLNAYPGAILVRDPPRERLSGPAAELYNQDIPLLLTRCAGKSGNIQQSFPGTADVYPFLDELSFYQEISQLASKHTRSKSTKMTKKRRSLQSIFVPAFLQAPPSPTSPSFGSVSPTSPSIPYAPRMRSYSSAEPSSSYEGSLRIRSQPSSSVASPRDSPPPDFLLDDDPFADLTSAPIDSSRSATPTPPKPIVDAPIAQPTSLPPKPRSPLTPSSPEVAKLAQVASPPRSSGVLPRDPLPRAMSSGRVQPRAAHQKPAFKPRPSLPSLDTLARMNVVLTKKVRKGRVGAGLPFEPWDNIDNDRSSGDSLSPREPSPISQQQYPLTAASQIPLPLSPISPPTASSTQRIPSAVHTPQAMPPQSLTAASEATTSSFTLNAASSSQTLPSPSSPTATSLSSSTLPSLVSQDSVSLLPSHLPPGLGELDADFFDFSIDFDPSEESQLLSSSSDNNSYLADDSQSELPYTTDTDDTSLDIDDSSYAPSLPSLSRSTSLELSSSSLSRSLSSASRSTSSSSGSAEHEHNTYSHQGPFFTENIPQLPSAESESDLLNSPPNTDYFAFPSYSQYSTSVTDWRNKFGYDLYDPDMAPPPPHNSMISDGMLLERPEMVYQPGTSAETIRASVRSTGSRNRNETVDGSGWGEGQDGSHRGYGLTDHGFGAGNGSGRGNGRSSNGRGASSSGWGRGDDDEDRRDDRRRGTGRSSFSTPSSSEPTSSEDEDSADDYGQPSGSQPRFPASSTNASSDDDDVPLAQRIPTALTAQKTIRRQVREERDQRRKDRAARAEARSRQTTLRPAGAGGPNTQALMSSSQEAALHAAQPLQRQRTQTLPGNAQPFAPEDLTKKLQNVKVADVPSRHRRSPSNHERQSREIPEPPRSARTYKDTFFGNHRMSPPMSPTAQQEPAARSLRPMRSFHRSERRPTDDQRGVPMPADSELKLGRSVTRVRSRTNEEHQAQARTWHTRSFPTQPPPEEPPLPKLPRRSEEHTRRLEARSTRTSVDQERPPRVSSSQQRPPIPAMPAMDSSMVNKSQLIQQRIFIGDMQRFNMVEIGPTTNAGDVIEMVEAQGSLAGWAGNGGWMVWEVAQDFGMERPIRNFELLMDVQSSWNKDKMVNTFVIKLTPFAIPLRRSAIPASSPTYAGYVEWEVKRGKWSKRWLQLREHSLWLSKRDNGRDEILLCSLSNFDAYHMTRLHKSPKPFTFAVKSTDNLSFFENAADYVHVFSCKEEEGKNWMEKILVARSYVLYQERNVLFNPRVAGGNAAAGSLSRSGTRKTTAPRTIQPLVAVPPPYTTNIVHSHDVFEPGSLLSKQP</sequence>
<dbReference type="InterPro" id="IPR001849">
    <property type="entry name" value="PH_domain"/>
</dbReference>
<feature type="region of interest" description="Disordered" evidence="1">
    <location>
        <begin position="174"/>
        <end position="317"/>
    </location>
</feature>
<dbReference type="CDD" id="cd00821">
    <property type="entry name" value="PH"/>
    <property type="match status" value="1"/>
</dbReference>
<accession>A0A5C3LJG7</accession>
<feature type="compositionally biased region" description="Polar residues" evidence="1">
    <location>
        <begin position="662"/>
        <end position="678"/>
    </location>
</feature>
<dbReference type="OrthoDB" id="43122at2759"/>
<evidence type="ECO:0000256" key="1">
    <source>
        <dbReference type="SAM" id="MobiDB-lite"/>
    </source>
</evidence>
<feature type="compositionally biased region" description="Low complexity" evidence="1">
    <location>
        <begin position="749"/>
        <end position="762"/>
    </location>
</feature>
<gene>
    <name evidence="3" type="ORF">BDQ12DRAFT_691702</name>
</gene>
<feature type="compositionally biased region" description="Polar residues" evidence="1">
    <location>
        <begin position="1004"/>
        <end position="1014"/>
    </location>
</feature>
<reference evidence="3 4" key="1">
    <citation type="journal article" date="2019" name="Nat. Ecol. Evol.">
        <title>Megaphylogeny resolves global patterns of mushroom evolution.</title>
        <authorList>
            <person name="Varga T."/>
            <person name="Krizsan K."/>
            <person name="Foldi C."/>
            <person name="Dima B."/>
            <person name="Sanchez-Garcia M."/>
            <person name="Sanchez-Ramirez S."/>
            <person name="Szollosi G.J."/>
            <person name="Szarkandi J.G."/>
            <person name="Papp V."/>
            <person name="Albert L."/>
            <person name="Andreopoulos W."/>
            <person name="Angelini C."/>
            <person name="Antonin V."/>
            <person name="Barry K.W."/>
            <person name="Bougher N.L."/>
            <person name="Buchanan P."/>
            <person name="Buyck B."/>
            <person name="Bense V."/>
            <person name="Catcheside P."/>
            <person name="Chovatia M."/>
            <person name="Cooper J."/>
            <person name="Damon W."/>
            <person name="Desjardin D."/>
            <person name="Finy P."/>
            <person name="Geml J."/>
            <person name="Haridas S."/>
            <person name="Hughes K."/>
            <person name="Justo A."/>
            <person name="Karasinski D."/>
            <person name="Kautmanova I."/>
            <person name="Kiss B."/>
            <person name="Kocsube S."/>
            <person name="Kotiranta H."/>
            <person name="LaButti K.M."/>
            <person name="Lechner B.E."/>
            <person name="Liimatainen K."/>
            <person name="Lipzen A."/>
            <person name="Lukacs Z."/>
            <person name="Mihaltcheva S."/>
            <person name="Morgado L.N."/>
            <person name="Niskanen T."/>
            <person name="Noordeloos M.E."/>
            <person name="Ohm R.A."/>
            <person name="Ortiz-Santana B."/>
            <person name="Ovrebo C."/>
            <person name="Racz N."/>
            <person name="Riley R."/>
            <person name="Savchenko A."/>
            <person name="Shiryaev A."/>
            <person name="Soop K."/>
            <person name="Spirin V."/>
            <person name="Szebenyi C."/>
            <person name="Tomsovsky M."/>
            <person name="Tulloss R.E."/>
            <person name="Uehling J."/>
            <person name="Grigoriev I.V."/>
            <person name="Vagvolgyi C."/>
            <person name="Papp T."/>
            <person name="Martin F.M."/>
            <person name="Miettinen O."/>
            <person name="Hibbett D.S."/>
            <person name="Nagy L.G."/>
        </authorList>
    </citation>
    <scope>NUCLEOTIDE SEQUENCE [LARGE SCALE GENOMIC DNA]</scope>
    <source>
        <strain evidence="3 4">CBS 166.37</strain>
    </source>
</reference>
<dbReference type="PANTHER" id="PTHR38700">
    <property type="entry name" value="YALI0E22418P"/>
    <property type="match status" value="1"/>
</dbReference>
<feature type="compositionally biased region" description="Gly residues" evidence="1">
    <location>
        <begin position="707"/>
        <end position="717"/>
    </location>
</feature>
<keyword evidence="4" id="KW-1185">Reference proteome</keyword>
<dbReference type="Gene3D" id="3.10.20.90">
    <property type="entry name" value="Phosphatidylinositol 3-kinase Catalytic Subunit, Chain A, domain 1"/>
    <property type="match status" value="1"/>
</dbReference>
<evidence type="ECO:0000313" key="3">
    <source>
        <dbReference type="EMBL" id="TFK33010.1"/>
    </source>
</evidence>
<feature type="region of interest" description="Disordered" evidence="1">
    <location>
        <begin position="489"/>
        <end position="600"/>
    </location>
</feature>
<dbReference type="EMBL" id="ML213657">
    <property type="protein sequence ID" value="TFK33010.1"/>
    <property type="molecule type" value="Genomic_DNA"/>
</dbReference>
<feature type="compositionally biased region" description="Polar residues" evidence="1">
    <location>
        <begin position="585"/>
        <end position="600"/>
    </location>
</feature>
<feature type="compositionally biased region" description="Low complexity" evidence="1">
    <location>
        <begin position="718"/>
        <end position="730"/>
    </location>
</feature>
<feature type="compositionally biased region" description="Basic and acidic residues" evidence="1">
    <location>
        <begin position="963"/>
        <end position="974"/>
    </location>
</feature>
<proteinExistence type="predicted"/>
<feature type="compositionally biased region" description="Basic and acidic residues" evidence="1">
    <location>
        <begin position="1029"/>
        <end position="1053"/>
    </location>
</feature>
<feature type="compositionally biased region" description="Polar residues" evidence="1">
    <location>
        <begin position="849"/>
        <end position="860"/>
    </location>
</feature>
<dbReference type="STRING" id="68775.A0A5C3LJG7"/>
<feature type="compositionally biased region" description="Low complexity" evidence="1">
    <location>
        <begin position="414"/>
        <end position="467"/>
    </location>
</feature>
<feature type="region of interest" description="Disordered" evidence="1">
    <location>
        <begin position="332"/>
        <end position="467"/>
    </location>
</feature>
<feature type="compositionally biased region" description="Low complexity" evidence="1">
    <location>
        <begin position="528"/>
        <end position="567"/>
    </location>
</feature>
<organism evidence="3 4">
    <name type="scientific">Crucibulum laeve</name>
    <dbReference type="NCBI Taxonomy" id="68775"/>
    <lineage>
        <taxon>Eukaryota</taxon>
        <taxon>Fungi</taxon>
        <taxon>Dikarya</taxon>
        <taxon>Basidiomycota</taxon>
        <taxon>Agaricomycotina</taxon>
        <taxon>Agaricomycetes</taxon>
        <taxon>Agaricomycetidae</taxon>
        <taxon>Agaricales</taxon>
        <taxon>Agaricineae</taxon>
        <taxon>Nidulariaceae</taxon>
        <taxon>Crucibulum</taxon>
    </lineage>
</organism>
<feature type="compositionally biased region" description="Low complexity" evidence="1">
    <location>
        <begin position="489"/>
        <end position="507"/>
    </location>
</feature>
<dbReference type="SMART" id="SM00233">
    <property type="entry name" value="PH"/>
    <property type="match status" value="1"/>
</dbReference>
<dbReference type="SUPFAM" id="SSF50729">
    <property type="entry name" value="PH domain-like"/>
    <property type="match status" value="1"/>
</dbReference>
<feature type="compositionally biased region" description="Basic and acidic residues" evidence="1">
    <location>
        <begin position="910"/>
        <end position="921"/>
    </location>
</feature>
<feature type="compositionally biased region" description="Polar residues" evidence="1">
    <location>
        <begin position="869"/>
        <end position="879"/>
    </location>
</feature>
<name>A0A5C3LJG7_9AGAR</name>
<dbReference type="Proteomes" id="UP000308652">
    <property type="component" value="Unassembled WGS sequence"/>
</dbReference>
<dbReference type="InterPro" id="IPR029071">
    <property type="entry name" value="Ubiquitin-like_domsf"/>
</dbReference>
<dbReference type="SUPFAM" id="SSF54236">
    <property type="entry name" value="Ubiquitin-like"/>
    <property type="match status" value="1"/>
</dbReference>
<dbReference type="PROSITE" id="PS50003">
    <property type="entry name" value="PH_DOMAIN"/>
    <property type="match status" value="1"/>
</dbReference>
<protein>
    <recommendedName>
        <fullName evidence="2">PH domain-containing protein</fullName>
    </recommendedName>
</protein>
<feature type="compositionally biased region" description="Low complexity" evidence="1">
    <location>
        <begin position="178"/>
        <end position="191"/>
    </location>
</feature>
<dbReference type="InterPro" id="IPR011993">
    <property type="entry name" value="PH-like_dom_sf"/>
</dbReference>
<dbReference type="Gene3D" id="2.30.29.30">
    <property type="entry name" value="Pleckstrin-homology domain (PH domain)/Phosphotyrosine-binding domain (PTB)"/>
    <property type="match status" value="1"/>
</dbReference>
<evidence type="ECO:0000313" key="4">
    <source>
        <dbReference type="Proteomes" id="UP000308652"/>
    </source>
</evidence>
<feature type="compositionally biased region" description="Acidic residues" evidence="1">
    <location>
        <begin position="517"/>
        <end position="527"/>
    </location>
</feature>
<feature type="domain" description="PH" evidence="2">
    <location>
        <begin position="1183"/>
        <end position="1288"/>
    </location>
</feature>
<feature type="compositionally biased region" description="Polar residues" evidence="1">
    <location>
        <begin position="194"/>
        <end position="203"/>
    </location>
</feature>
<feature type="compositionally biased region" description="Pro residues" evidence="1">
    <location>
        <begin position="1015"/>
        <end position="1026"/>
    </location>
</feature>
<dbReference type="PANTHER" id="PTHR38700:SF1">
    <property type="entry name" value="PH DOMAIN-CONTAINING PROTEIN"/>
    <property type="match status" value="1"/>
</dbReference>
<feature type="region of interest" description="Disordered" evidence="1">
    <location>
        <begin position="662"/>
        <end position="1070"/>
    </location>
</feature>
<evidence type="ECO:0000259" key="2">
    <source>
        <dbReference type="PROSITE" id="PS50003"/>
    </source>
</evidence>